<dbReference type="Pfam" id="PF25794">
    <property type="entry name" value="SACS"/>
    <property type="match status" value="1"/>
</dbReference>
<organism evidence="2 3">
    <name type="scientific">Pleurostoma richardsiae</name>
    <dbReference type="NCBI Taxonomy" id="41990"/>
    <lineage>
        <taxon>Eukaryota</taxon>
        <taxon>Fungi</taxon>
        <taxon>Dikarya</taxon>
        <taxon>Ascomycota</taxon>
        <taxon>Pezizomycotina</taxon>
        <taxon>Sordariomycetes</taxon>
        <taxon>Sordariomycetidae</taxon>
        <taxon>Calosphaeriales</taxon>
        <taxon>Pleurostomataceae</taxon>
        <taxon>Pleurostoma</taxon>
    </lineage>
</organism>
<dbReference type="Gene3D" id="3.30.565.10">
    <property type="entry name" value="Histidine kinase-like ATPase, C-terminal domain"/>
    <property type="match status" value="1"/>
</dbReference>
<proteinExistence type="predicted"/>
<reference evidence="2" key="1">
    <citation type="submission" date="2022-07" db="EMBL/GenBank/DDBJ databases">
        <title>Fungi with potential for degradation of polypropylene.</title>
        <authorList>
            <person name="Gostincar C."/>
        </authorList>
    </citation>
    <scope>NUCLEOTIDE SEQUENCE</scope>
    <source>
        <strain evidence="2">EXF-13308</strain>
    </source>
</reference>
<keyword evidence="2" id="KW-0067">ATP-binding</keyword>
<protein>
    <submittedName>
        <fullName evidence="2">ATPase-like, ATP-binding domain</fullName>
    </submittedName>
</protein>
<dbReference type="GO" id="GO:0005524">
    <property type="term" value="F:ATP binding"/>
    <property type="evidence" value="ECO:0007669"/>
    <property type="project" value="UniProtKB-KW"/>
</dbReference>
<dbReference type="InterPro" id="IPR058210">
    <property type="entry name" value="SACS/Nov_dom"/>
</dbReference>
<evidence type="ECO:0000313" key="3">
    <source>
        <dbReference type="Proteomes" id="UP001174694"/>
    </source>
</evidence>
<name>A0AA38RYT7_9PEZI</name>
<dbReference type="PANTHER" id="PTHR32387">
    <property type="entry name" value="WU:FJ29H11"/>
    <property type="match status" value="1"/>
</dbReference>
<dbReference type="AlphaFoldDB" id="A0AA38RYT7"/>
<comment type="caution">
    <text evidence="2">The sequence shown here is derived from an EMBL/GenBank/DDBJ whole genome shotgun (WGS) entry which is preliminary data.</text>
</comment>
<dbReference type="PANTHER" id="PTHR32387:SF0">
    <property type="entry name" value="PROTEIN NO VEIN"/>
    <property type="match status" value="1"/>
</dbReference>
<evidence type="ECO:0000259" key="1">
    <source>
        <dbReference type="Pfam" id="PF25794"/>
    </source>
</evidence>
<dbReference type="Proteomes" id="UP001174694">
    <property type="component" value="Unassembled WGS sequence"/>
</dbReference>
<evidence type="ECO:0000313" key="2">
    <source>
        <dbReference type="EMBL" id="KAJ9143506.1"/>
    </source>
</evidence>
<feature type="domain" description="Sacsin/Nov" evidence="1">
    <location>
        <begin position="52"/>
        <end position="147"/>
    </location>
</feature>
<dbReference type="EMBL" id="JANBVO010000019">
    <property type="protein sequence ID" value="KAJ9143506.1"/>
    <property type="molecule type" value="Genomic_DNA"/>
</dbReference>
<gene>
    <name evidence="2" type="ORF">NKR23_g6623</name>
</gene>
<dbReference type="InterPro" id="IPR052957">
    <property type="entry name" value="Auxin_embryo_med"/>
</dbReference>
<keyword evidence="3" id="KW-1185">Reference proteome</keyword>
<dbReference type="InterPro" id="IPR036890">
    <property type="entry name" value="HATPase_C_sf"/>
</dbReference>
<accession>A0AA38RYT7</accession>
<dbReference type="NCBIfam" id="NF047352">
    <property type="entry name" value="P_loop_sacsin"/>
    <property type="match status" value="1"/>
</dbReference>
<keyword evidence="2" id="KW-0547">Nucleotide-binding</keyword>
<dbReference type="SUPFAM" id="SSF55874">
    <property type="entry name" value="ATPase domain of HSP90 chaperone/DNA topoisomerase II/histidine kinase"/>
    <property type="match status" value="1"/>
</dbReference>
<sequence length="492" mass="56413">MFSKAGAKAAVLAIAKGYGLIGDDIMDQIQQWNPEIRHVIEESMLAKDKLSTDALKTLAKNISDNDAPFIFELLQNADDNSFTQALADRALPYISFQVHSSRIIIECNEDGFTRDDLSAICSVGKSTKPASHHYIGGKGIGFKSVFSAAWKVYIQSGNLSFYFKHEPGDAGLGMVLPVWEDTNEKLPDPLTRMTLYLHKNEKQNKVEHLLTYFKQLIEFPHYLMFLRNLRQIRVAIYDENGRLQSSGNSSIRNVDKHRIFLETLYTNSDGENAVEKKYYHVTRHTPATLLMSNNRELPDSGERRWTYSRTEIVLAFPLTSAFKPMTEKQELFAFLPIRESDYKFIIQADFDTSADRRDILPTSSRNRNNLDEILVAFRKAVLEFCEHTTLCYTWPMFLPDLNDNAGVFWSGLNQQIQRLMSATPILRSRHTRNLHTIDQVVLVADTLKDASGEPLLDDSRSDPFLSKLYPQACRDILMQKSRIKDEVKFYKW</sequence>